<evidence type="ECO:0000259" key="5">
    <source>
        <dbReference type="PROSITE" id="PS51015"/>
    </source>
</evidence>
<dbReference type="PROSITE" id="PS51015">
    <property type="entry name" value="YDG"/>
    <property type="match status" value="1"/>
</dbReference>
<dbReference type="InterPro" id="IPR003105">
    <property type="entry name" value="SRA_YDG"/>
</dbReference>
<feature type="domain" description="YDG" evidence="5">
    <location>
        <begin position="359"/>
        <end position="507"/>
    </location>
</feature>
<dbReference type="GO" id="GO:0005634">
    <property type="term" value="C:nucleus"/>
    <property type="evidence" value="ECO:0007669"/>
    <property type="project" value="UniProtKB-SubCell"/>
</dbReference>
<evidence type="ECO:0000256" key="3">
    <source>
        <dbReference type="PROSITE-ProRule" id="PRU00358"/>
    </source>
</evidence>
<dbReference type="GO" id="GO:0003690">
    <property type="term" value="F:double-stranded DNA binding"/>
    <property type="evidence" value="ECO:0007669"/>
    <property type="project" value="TreeGrafter"/>
</dbReference>
<feature type="region of interest" description="Disordered" evidence="4">
    <location>
        <begin position="1"/>
        <end position="20"/>
    </location>
</feature>
<accession>A0A7J7NXB6</accession>
<evidence type="ECO:0000313" key="6">
    <source>
        <dbReference type="EMBL" id="KAF6171799.1"/>
    </source>
</evidence>
<evidence type="ECO:0000313" key="7">
    <source>
        <dbReference type="Proteomes" id="UP000541444"/>
    </source>
</evidence>
<sequence>MVTGDDDTGLTSRKRSSESVVRGIYKQQRVSAFHNFPRGCGRFSSFVNVTPSADDPVENLKGRPDITLEPECTVSTKKSEVPNSASDTDWEPKFFDLLEGASELEEGEWAESIDYLPEFIYSLEDSYELEERRSSSIPASRIDTQLEVSDLLESKSELEEGELPSSASASNFRLEVLDTLKYAYELEEGELSIGVASPIDFGVLDMPAKSKISYQSERHFKTSQFQIKDNKESRVIESNWSQRRQRKAFKSRGPKFYGTSISGIKMNEVTMQQKGRSQNYDEEDKGNQLVPLSNFDSSEARNKVIKTISLFRKTFWDVLRKENAKSNEEGRRNRIDLLAAKIVKAEGWCANAGIEAILGDVSGVKVGDKFNFRVELHLIGLHRPFRNGIDFVRRGNTIIATSIVASGGYDDYTKENGDVLYYSGQGGNPSAKTLFPEDQKLERGNLSLKNSMDEKTPVRVIRGLKDMKDTKGKMVHTFSYHGLYKVEDFWQVRGPHGNVVFRFRLRRTQGQPRLGPCLTYHQLKD</sequence>
<gene>
    <name evidence="6" type="ORF">GIB67_007320</name>
</gene>
<evidence type="ECO:0000256" key="4">
    <source>
        <dbReference type="SAM" id="MobiDB-lite"/>
    </source>
</evidence>
<dbReference type="Gene3D" id="2.30.280.10">
    <property type="entry name" value="SRA-YDG"/>
    <property type="match status" value="1"/>
</dbReference>
<evidence type="ECO:0000256" key="1">
    <source>
        <dbReference type="ARBA" id="ARBA00004286"/>
    </source>
</evidence>
<dbReference type="SUPFAM" id="SSF88697">
    <property type="entry name" value="PUA domain-like"/>
    <property type="match status" value="1"/>
</dbReference>
<dbReference type="OrthoDB" id="5792673at2759"/>
<dbReference type="Proteomes" id="UP000541444">
    <property type="component" value="Unassembled WGS sequence"/>
</dbReference>
<dbReference type="EMBL" id="JACGCM010000455">
    <property type="protein sequence ID" value="KAF6171799.1"/>
    <property type="molecule type" value="Genomic_DNA"/>
</dbReference>
<dbReference type="Pfam" id="PF02182">
    <property type="entry name" value="SAD_SRA"/>
    <property type="match status" value="1"/>
</dbReference>
<comment type="caution">
    <text evidence="6">The sequence shown here is derived from an EMBL/GenBank/DDBJ whole genome shotgun (WGS) entry which is preliminary data.</text>
</comment>
<dbReference type="PANTHER" id="PTHR45660:SF46">
    <property type="entry name" value="HISTONE-LYSINE N-METHYLTRANSFERASE, H3 LYSINE-9 SPECIFIC SUVH6"/>
    <property type="match status" value="1"/>
</dbReference>
<evidence type="ECO:0000256" key="2">
    <source>
        <dbReference type="ARBA" id="ARBA00023242"/>
    </source>
</evidence>
<comment type="subcellular location">
    <subcellularLocation>
        <location evidence="1">Chromosome</location>
    </subcellularLocation>
    <subcellularLocation>
        <location evidence="3">Nucleus</location>
    </subcellularLocation>
</comment>
<organism evidence="6 7">
    <name type="scientific">Kingdonia uniflora</name>
    <dbReference type="NCBI Taxonomy" id="39325"/>
    <lineage>
        <taxon>Eukaryota</taxon>
        <taxon>Viridiplantae</taxon>
        <taxon>Streptophyta</taxon>
        <taxon>Embryophyta</taxon>
        <taxon>Tracheophyta</taxon>
        <taxon>Spermatophyta</taxon>
        <taxon>Magnoliopsida</taxon>
        <taxon>Ranunculales</taxon>
        <taxon>Circaeasteraceae</taxon>
        <taxon>Kingdonia</taxon>
    </lineage>
</organism>
<reference evidence="6 7" key="1">
    <citation type="journal article" date="2020" name="IScience">
        <title>Genome Sequencing of the Endangered Kingdonia uniflora (Circaeasteraceae, Ranunculales) Reveals Potential Mechanisms of Evolutionary Specialization.</title>
        <authorList>
            <person name="Sun Y."/>
            <person name="Deng T."/>
            <person name="Zhang A."/>
            <person name="Moore M.J."/>
            <person name="Landis J.B."/>
            <person name="Lin N."/>
            <person name="Zhang H."/>
            <person name="Zhang X."/>
            <person name="Huang J."/>
            <person name="Zhang X."/>
            <person name="Sun H."/>
            <person name="Wang H."/>
        </authorList>
    </citation>
    <scope>NUCLEOTIDE SEQUENCE [LARGE SCALE GENOMIC DNA]</scope>
    <source>
        <strain evidence="6">TB1705</strain>
        <tissue evidence="6">Leaf</tissue>
    </source>
</reference>
<protein>
    <recommendedName>
        <fullName evidence="5">YDG domain-containing protein</fullName>
    </recommendedName>
</protein>
<proteinExistence type="predicted"/>
<dbReference type="GO" id="GO:0042054">
    <property type="term" value="F:histone methyltransferase activity"/>
    <property type="evidence" value="ECO:0007669"/>
    <property type="project" value="TreeGrafter"/>
</dbReference>
<keyword evidence="2 3" id="KW-0539">Nucleus</keyword>
<dbReference type="SMART" id="SM00466">
    <property type="entry name" value="SRA"/>
    <property type="match status" value="1"/>
</dbReference>
<dbReference type="AlphaFoldDB" id="A0A7J7NXB6"/>
<dbReference type="InterPro" id="IPR015947">
    <property type="entry name" value="PUA-like_sf"/>
</dbReference>
<name>A0A7J7NXB6_9MAGN</name>
<dbReference type="InterPro" id="IPR036987">
    <property type="entry name" value="SRA-YDG_sf"/>
</dbReference>
<dbReference type="InterPro" id="IPR051357">
    <property type="entry name" value="H3K9_HMTase_SUVAR3-9"/>
</dbReference>
<dbReference type="GO" id="GO:0005694">
    <property type="term" value="C:chromosome"/>
    <property type="evidence" value="ECO:0007669"/>
    <property type="project" value="UniProtKB-SubCell"/>
</dbReference>
<keyword evidence="7" id="KW-1185">Reference proteome</keyword>
<dbReference type="PANTHER" id="PTHR45660">
    <property type="entry name" value="HISTONE-LYSINE N-METHYLTRANSFERASE SETMAR"/>
    <property type="match status" value="1"/>
</dbReference>